<evidence type="ECO:0000256" key="5">
    <source>
        <dbReference type="ARBA" id="ARBA00022741"/>
    </source>
</evidence>
<name>A0A2W4VH13_9CYAN</name>
<keyword evidence="4 11" id="KW-0479">Metal-binding</keyword>
<dbReference type="GO" id="GO:0019685">
    <property type="term" value="P:photosynthesis, dark reaction"/>
    <property type="evidence" value="ECO:0007669"/>
    <property type="project" value="InterPro"/>
</dbReference>
<comment type="subunit">
    <text evidence="11">Protochlorophyllide reductase is composed of three subunits; ChlL, ChlN and ChlB. Forms a heterotetramer of two ChlB and two ChlN subunits.</text>
</comment>
<dbReference type="AlphaFoldDB" id="A0A2W4VH13"/>
<dbReference type="GO" id="GO:0005524">
    <property type="term" value="F:ATP binding"/>
    <property type="evidence" value="ECO:0007669"/>
    <property type="project" value="UniProtKB-UniRule"/>
</dbReference>
<evidence type="ECO:0000256" key="2">
    <source>
        <dbReference type="ARBA" id="ARBA00022485"/>
    </source>
</evidence>
<dbReference type="GO" id="GO:0036068">
    <property type="term" value="P:light-independent chlorophyll biosynthetic process"/>
    <property type="evidence" value="ECO:0007669"/>
    <property type="project" value="UniProtKB-UniRule"/>
</dbReference>
<evidence type="ECO:0000256" key="3">
    <source>
        <dbReference type="ARBA" id="ARBA00022531"/>
    </source>
</evidence>
<evidence type="ECO:0000256" key="7">
    <source>
        <dbReference type="ARBA" id="ARBA00023002"/>
    </source>
</evidence>
<feature type="domain" description="Nitrogenase/oxidoreductase component 1" evidence="12">
    <location>
        <begin position="12"/>
        <end position="439"/>
    </location>
</feature>
<evidence type="ECO:0000256" key="11">
    <source>
        <dbReference type="HAMAP-Rule" id="MF_00353"/>
    </source>
</evidence>
<comment type="caution">
    <text evidence="14">The sequence shown here is derived from an EMBL/GenBank/DDBJ whole genome shotgun (WGS) entry which is preliminary data.</text>
</comment>
<dbReference type="Gene3D" id="1.20.89.20">
    <property type="match status" value="1"/>
</dbReference>
<dbReference type="InterPro" id="IPR000510">
    <property type="entry name" value="Nase/OxRdtase_comp1"/>
</dbReference>
<dbReference type="InterPro" id="IPR016209">
    <property type="entry name" value="Protochlorophyllide_Rdtase"/>
</dbReference>
<evidence type="ECO:0000256" key="8">
    <source>
        <dbReference type="ARBA" id="ARBA00023004"/>
    </source>
</evidence>
<dbReference type="GO" id="GO:0030494">
    <property type="term" value="P:bacteriochlorophyll biosynthetic process"/>
    <property type="evidence" value="ECO:0007669"/>
    <property type="project" value="UniProtKB-UniPathway"/>
</dbReference>
<dbReference type="NCBIfam" id="TIGR01278">
    <property type="entry name" value="DPOR_BchB"/>
    <property type="match status" value="1"/>
</dbReference>
<dbReference type="SUPFAM" id="SSF53807">
    <property type="entry name" value="Helical backbone' metal receptor"/>
    <property type="match status" value="1"/>
</dbReference>
<dbReference type="Pfam" id="PF08369">
    <property type="entry name" value="PCP_red"/>
    <property type="match status" value="1"/>
</dbReference>
<dbReference type="Gene3D" id="1.10.8.550">
    <property type="entry name" value="Proto-chlorophyllide reductase 57 kD subunit B"/>
    <property type="match status" value="1"/>
</dbReference>
<keyword evidence="2 11" id="KW-0004">4Fe-4S</keyword>
<evidence type="ECO:0000256" key="6">
    <source>
        <dbReference type="ARBA" id="ARBA00022840"/>
    </source>
</evidence>
<dbReference type="EMBL" id="QBMC01000182">
    <property type="protein sequence ID" value="PZO11461.1"/>
    <property type="molecule type" value="Genomic_DNA"/>
</dbReference>
<evidence type="ECO:0000256" key="10">
    <source>
        <dbReference type="ARBA" id="ARBA00023171"/>
    </source>
</evidence>
<comment type="catalytic activity">
    <reaction evidence="11">
        <text>chlorophyllide a + oxidized 2[4Fe-4S]-[ferredoxin] + 2 ADP + 2 phosphate = protochlorophyllide a + reduced 2[4Fe-4S]-[ferredoxin] + 2 ATP + 2 H2O</text>
        <dbReference type="Rhea" id="RHEA:28202"/>
        <dbReference type="Rhea" id="RHEA-COMP:10002"/>
        <dbReference type="Rhea" id="RHEA-COMP:10004"/>
        <dbReference type="ChEBI" id="CHEBI:15377"/>
        <dbReference type="ChEBI" id="CHEBI:30616"/>
        <dbReference type="ChEBI" id="CHEBI:33722"/>
        <dbReference type="ChEBI" id="CHEBI:33723"/>
        <dbReference type="ChEBI" id="CHEBI:43474"/>
        <dbReference type="ChEBI" id="CHEBI:83348"/>
        <dbReference type="ChEBI" id="CHEBI:83350"/>
        <dbReference type="ChEBI" id="CHEBI:456216"/>
        <dbReference type="EC" id="1.3.7.7"/>
    </reaction>
</comment>
<feature type="binding site" evidence="11">
    <location>
        <position position="36"/>
    </location>
    <ligand>
        <name>[4Fe-4S] cluster</name>
        <dbReference type="ChEBI" id="CHEBI:49883"/>
        <note>ligand shared with heterodimeric partner</note>
    </ligand>
</feature>
<dbReference type="InterPro" id="IPR042298">
    <property type="entry name" value="P-CP_red_C"/>
</dbReference>
<proteinExistence type="inferred from homology"/>
<keyword evidence="3 11" id="KW-0602">Photosynthesis</keyword>
<keyword evidence="6 11" id="KW-0067">ATP-binding</keyword>
<gene>
    <name evidence="11" type="primary">chlB</name>
    <name evidence="14" type="ORF">DCF25_19340</name>
</gene>
<dbReference type="UniPathway" id="UPA00669"/>
<dbReference type="GO" id="GO:0046872">
    <property type="term" value="F:metal ion binding"/>
    <property type="evidence" value="ECO:0007669"/>
    <property type="project" value="UniProtKB-KW"/>
</dbReference>
<keyword evidence="7 11" id="KW-0560">Oxidoreductase</keyword>
<comment type="function">
    <text evidence="11">Component of the dark-operative protochlorophyllide reductase (DPOR) that uses Mg-ATP and reduced ferredoxin to reduce ring D of protochlorophyllide (Pchlide) to form chlorophyllide a (Chlide). This reaction is light-independent. The NB-protein (ChlN-ChlB) is the catalytic component of the complex.</text>
</comment>
<dbReference type="HAMAP" id="MF_00353">
    <property type="entry name" value="ChlB_BchB"/>
    <property type="match status" value="1"/>
</dbReference>
<feature type="active site" description="Proton donor" evidence="11">
    <location>
        <position position="307"/>
    </location>
</feature>
<dbReference type="PANTHER" id="PTHR33712:SF7">
    <property type="entry name" value="LIGHT-INDEPENDENT PROTOCHLOROPHYLLIDE REDUCTASE SUBUNIT B"/>
    <property type="match status" value="1"/>
</dbReference>
<dbReference type="Gene3D" id="3.40.50.1980">
    <property type="entry name" value="Nitrogenase molybdenum iron protein domain"/>
    <property type="match status" value="3"/>
</dbReference>
<dbReference type="GO" id="GO:0016636">
    <property type="term" value="F:oxidoreductase activity, acting on the CH-CH group of donors, iron-sulfur protein as acceptor"/>
    <property type="evidence" value="ECO:0007669"/>
    <property type="project" value="UniProtKB-UniRule"/>
</dbReference>
<keyword evidence="5 11" id="KW-0547">Nucleotide-binding</keyword>
<keyword evidence="8 11" id="KW-0408">Iron</keyword>
<dbReference type="Proteomes" id="UP000249354">
    <property type="component" value="Unassembled WGS sequence"/>
</dbReference>
<evidence type="ECO:0000256" key="4">
    <source>
        <dbReference type="ARBA" id="ARBA00022723"/>
    </source>
</evidence>
<organism evidence="14 15">
    <name type="scientific">Leptolyngbya foveolarum</name>
    <dbReference type="NCBI Taxonomy" id="47253"/>
    <lineage>
        <taxon>Bacteria</taxon>
        <taxon>Bacillati</taxon>
        <taxon>Cyanobacteriota</taxon>
        <taxon>Cyanophyceae</taxon>
        <taxon>Leptolyngbyales</taxon>
        <taxon>Leptolyngbyaceae</taxon>
        <taxon>Leptolyngbya group</taxon>
        <taxon>Leptolyngbya</taxon>
    </lineage>
</organism>
<feature type="domain" description="Light-independent protochlorophyllide reductase subunit B-like C-terminal" evidence="13">
    <location>
        <begin position="513"/>
        <end position="557"/>
    </location>
</feature>
<sequence length="562" mass="61686">MELTLWTYEGPPHVGTMRIATAMEGVHYVLHAPQGDTYADLLFTMIERRDRRPPVSYTTFQARDLGGDTAEMVKTSVREAYERFKPQVMLVGESCTAELIQDQPGSLAKSMGLPIPVVSLELPAYSKKENWGASETLYHLVRSLLLQQVPPPNTDRPDRDPAIRPKANIIGPTALGFRCRDDIQEVIKLLGEIGVDINVIAPLGAKPDDLMRIPDADFNICLYPEIALTTCKWLERSFKQPTVKTVPIGVGATRDFLAEIGEVAGIDVSAALRRSQDDTLGNWDAARISSSANPGASRLPWYSRSVDSTYLTGKRVFIFGDATHAIAAARIATEELGFTLVGIGTYSREFARQVREVAQQHGVEAVISDDYLAVEQAVAEAAPELVLGTQMERHIAKRLGIPCAVISTPIHVQDVPARYSPQMGWEGANVIFDDWVHPLMMGLEEHLIGMFKEDFEFAEGHMSHLHTAPHQTGEPAAAILSGEKATAVAVAEPLIANDDSKEIAPDPGDVVRWTEDGAAELKKIPFFVRGKVKRNTEQFARDRSITAITVDTLYEAKAAIGQ</sequence>
<comment type="pathway">
    <text evidence="1">Porphyrin-containing compound metabolism; bacteriochlorophyll biosynthesis.</text>
</comment>
<dbReference type="GO" id="GO:0051539">
    <property type="term" value="F:4 iron, 4 sulfur cluster binding"/>
    <property type="evidence" value="ECO:0007669"/>
    <property type="project" value="UniProtKB-UniRule"/>
</dbReference>
<protein>
    <recommendedName>
        <fullName evidence="11">Light-independent protochlorophyllide reductase subunit B</fullName>
        <shortName evidence="11">DPOR subunit B</shortName>
        <shortName evidence="11">LI-POR subunit B</shortName>
        <ecNumber evidence="11">1.3.7.7</ecNumber>
    </recommendedName>
</protein>
<comment type="similarity">
    <text evidence="11">Belongs to the ChlB/BchB/BchZ family.</text>
</comment>
<comment type="cofactor">
    <cofactor evidence="11">
        <name>[4Fe-4S] cluster</name>
        <dbReference type="ChEBI" id="CHEBI:49883"/>
    </cofactor>
    <text evidence="11">Binds 1 [4Fe-4S] cluster per heterodimer. The cluster is bound at the heterodimer interface by residues from both subunits.</text>
</comment>
<evidence type="ECO:0000259" key="12">
    <source>
        <dbReference type="Pfam" id="PF00148"/>
    </source>
</evidence>
<dbReference type="GO" id="GO:0016730">
    <property type="term" value="F:oxidoreductase activity, acting on iron-sulfur proteins as donors"/>
    <property type="evidence" value="ECO:0007669"/>
    <property type="project" value="InterPro"/>
</dbReference>
<reference evidence="14 15" key="2">
    <citation type="submission" date="2018-06" db="EMBL/GenBank/DDBJ databases">
        <title>Metagenomic assembly of (sub)arctic Cyanobacteria and their associated microbiome from non-axenic cultures.</title>
        <authorList>
            <person name="Baurain D."/>
        </authorList>
    </citation>
    <scope>NUCLEOTIDE SEQUENCE [LARGE SCALE GENOMIC DNA]</scope>
    <source>
        <strain evidence="14">ULC129bin1</strain>
    </source>
</reference>
<dbReference type="UniPathway" id="UPA00670"/>
<accession>A0A2W4VH13</accession>
<evidence type="ECO:0000259" key="13">
    <source>
        <dbReference type="Pfam" id="PF08369"/>
    </source>
</evidence>
<evidence type="ECO:0000256" key="9">
    <source>
        <dbReference type="ARBA" id="ARBA00023014"/>
    </source>
</evidence>
<evidence type="ECO:0000256" key="1">
    <source>
        <dbReference type="ARBA" id="ARBA00004800"/>
    </source>
</evidence>
<evidence type="ECO:0000313" key="14">
    <source>
        <dbReference type="EMBL" id="PZO11461.1"/>
    </source>
</evidence>
<dbReference type="PANTHER" id="PTHR33712">
    <property type="entry name" value="LIGHT-INDEPENDENT PROTOCHLOROPHYLLIDE REDUCTASE SUBUNIT B"/>
    <property type="match status" value="1"/>
</dbReference>
<keyword evidence="9 11" id="KW-0411">Iron-sulfur</keyword>
<dbReference type="PIRSF" id="PIRSF000163">
    <property type="entry name" value="PCP_ChlB"/>
    <property type="match status" value="1"/>
</dbReference>
<dbReference type="Pfam" id="PF00148">
    <property type="entry name" value="Oxidored_nitro"/>
    <property type="match status" value="1"/>
</dbReference>
<dbReference type="EC" id="1.3.7.7" evidence="11"/>
<comment type="pathway">
    <text evidence="11">Porphyrin-containing compound metabolism; chlorophyll biosynthesis (light-independent).</text>
</comment>
<keyword evidence="10 11" id="KW-0149">Chlorophyll biosynthesis</keyword>
<dbReference type="InterPro" id="IPR050152">
    <property type="entry name" value="ChlB/BchB/BchZ"/>
</dbReference>
<dbReference type="InterPro" id="IPR005969">
    <property type="entry name" value="Protochl_reductB"/>
</dbReference>
<feature type="binding site" evidence="11">
    <location>
        <begin position="442"/>
        <end position="443"/>
    </location>
    <ligand>
        <name>substrate</name>
    </ligand>
</feature>
<evidence type="ECO:0000313" key="15">
    <source>
        <dbReference type="Proteomes" id="UP000249354"/>
    </source>
</evidence>
<reference evidence="15" key="1">
    <citation type="submission" date="2018-04" db="EMBL/GenBank/DDBJ databases">
        <authorList>
            <person name="Cornet L."/>
        </authorList>
    </citation>
    <scope>NUCLEOTIDE SEQUENCE [LARGE SCALE GENOMIC DNA]</scope>
</reference>
<dbReference type="InterPro" id="IPR013580">
    <property type="entry name" value="LI-POR_suB-like_C"/>
</dbReference>